<dbReference type="EMBL" id="QPFP01000007">
    <property type="protein sequence ID" value="TEB35533.1"/>
    <property type="molecule type" value="Genomic_DNA"/>
</dbReference>
<reference evidence="4 5" key="1">
    <citation type="journal article" date="2019" name="Nat. Ecol. Evol.">
        <title>Megaphylogeny resolves global patterns of mushroom evolution.</title>
        <authorList>
            <person name="Varga T."/>
            <person name="Krizsan K."/>
            <person name="Foldi C."/>
            <person name="Dima B."/>
            <person name="Sanchez-Garcia M."/>
            <person name="Sanchez-Ramirez S."/>
            <person name="Szollosi G.J."/>
            <person name="Szarkandi J.G."/>
            <person name="Papp V."/>
            <person name="Albert L."/>
            <person name="Andreopoulos W."/>
            <person name="Angelini C."/>
            <person name="Antonin V."/>
            <person name="Barry K.W."/>
            <person name="Bougher N.L."/>
            <person name="Buchanan P."/>
            <person name="Buyck B."/>
            <person name="Bense V."/>
            <person name="Catcheside P."/>
            <person name="Chovatia M."/>
            <person name="Cooper J."/>
            <person name="Damon W."/>
            <person name="Desjardin D."/>
            <person name="Finy P."/>
            <person name="Geml J."/>
            <person name="Haridas S."/>
            <person name="Hughes K."/>
            <person name="Justo A."/>
            <person name="Karasinski D."/>
            <person name="Kautmanova I."/>
            <person name="Kiss B."/>
            <person name="Kocsube S."/>
            <person name="Kotiranta H."/>
            <person name="LaButti K.M."/>
            <person name="Lechner B.E."/>
            <person name="Liimatainen K."/>
            <person name="Lipzen A."/>
            <person name="Lukacs Z."/>
            <person name="Mihaltcheva S."/>
            <person name="Morgado L.N."/>
            <person name="Niskanen T."/>
            <person name="Noordeloos M.E."/>
            <person name="Ohm R.A."/>
            <person name="Ortiz-Santana B."/>
            <person name="Ovrebo C."/>
            <person name="Racz N."/>
            <person name="Riley R."/>
            <person name="Savchenko A."/>
            <person name="Shiryaev A."/>
            <person name="Soop K."/>
            <person name="Spirin V."/>
            <person name="Szebenyi C."/>
            <person name="Tomsovsky M."/>
            <person name="Tulloss R.E."/>
            <person name="Uehling J."/>
            <person name="Grigoriev I.V."/>
            <person name="Vagvolgyi C."/>
            <person name="Papp T."/>
            <person name="Martin F.M."/>
            <person name="Miettinen O."/>
            <person name="Hibbett D.S."/>
            <person name="Nagy L.G."/>
        </authorList>
    </citation>
    <scope>NUCLEOTIDE SEQUENCE [LARGE SCALE GENOMIC DNA]</scope>
    <source>
        <strain evidence="4 5">FP101781</strain>
    </source>
</reference>
<name>A0A4Y7TMV7_COPMI</name>
<comment type="caution">
    <text evidence="4">The sequence shown here is derived from an EMBL/GenBank/DDBJ whole genome shotgun (WGS) entry which is preliminary data.</text>
</comment>
<dbReference type="InterPro" id="IPR004104">
    <property type="entry name" value="Gfo/Idh/MocA-like_OxRdtase_C"/>
</dbReference>
<dbReference type="Gene3D" id="3.30.360.10">
    <property type="entry name" value="Dihydrodipicolinate Reductase, domain 2"/>
    <property type="match status" value="1"/>
</dbReference>
<dbReference type="InterPro" id="IPR051450">
    <property type="entry name" value="Gfo/Idh/MocA_Oxidoreductases"/>
</dbReference>
<feature type="domain" description="Gfo/Idh/MocA-like oxidoreductase C-terminal" evidence="3">
    <location>
        <begin position="185"/>
        <end position="458"/>
    </location>
</feature>
<evidence type="ECO:0000256" key="1">
    <source>
        <dbReference type="SAM" id="MobiDB-lite"/>
    </source>
</evidence>
<dbReference type="InterPro" id="IPR000683">
    <property type="entry name" value="Gfo/Idh/MocA-like_OxRdtase_N"/>
</dbReference>
<keyword evidence="5" id="KW-1185">Reference proteome</keyword>
<evidence type="ECO:0000313" key="4">
    <source>
        <dbReference type="EMBL" id="TEB35533.1"/>
    </source>
</evidence>
<protein>
    <submittedName>
        <fullName evidence="4">NAD(P)-binding protein</fullName>
    </submittedName>
</protein>
<dbReference type="STRING" id="71717.A0A4Y7TMV7"/>
<organism evidence="4 5">
    <name type="scientific">Coprinellus micaceus</name>
    <name type="common">Glistening ink-cap mushroom</name>
    <name type="synonym">Coprinus micaceus</name>
    <dbReference type="NCBI Taxonomy" id="71717"/>
    <lineage>
        <taxon>Eukaryota</taxon>
        <taxon>Fungi</taxon>
        <taxon>Dikarya</taxon>
        <taxon>Basidiomycota</taxon>
        <taxon>Agaricomycotina</taxon>
        <taxon>Agaricomycetes</taxon>
        <taxon>Agaricomycetidae</taxon>
        <taxon>Agaricales</taxon>
        <taxon>Agaricineae</taxon>
        <taxon>Psathyrellaceae</taxon>
        <taxon>Coprinellus</taxon>
    </lineage>
</organism>
<dbReference type="Pfam" id="PF02894">
    <property type="entry name" value="GFO_IDH_MocA_C"/>
    <property type="match status" value="1"/>
</dbReference>
<dbReference type="PANTHER" id="PTHR43377">
    <property type="entry name" value="BILIVERDIN REDUCTASE A"/>
    <property type="match status" value="1"/>
</dbReference>
<evidence type="ECO:0000259" key="3">
    <source>
        <dbReference type="Pfam" id="PF02894"/>
    </source>
</evidence>
<sequence length="477" mass="52408">MSSRLSRSFFRRVSSKPKETQGEPPAVHHAVTAPDTQPAVTLAVIGCGQRGRAYSEYALQFPDKCNVIAIAEPRPETRRAFAKAHNVDQTLVFTTWEHLLEASEETLKTVGKRLVDAVLVAVQDQMHLQVAAAFAKQGYHILCEKPMATTVEECIEMGEVVKEAGVIFGMGHVMRYSPYTKEISEIIASGSLGELVNAVHVEPVGYYHFAHSYVRGNWRNERGSSFALLTKCCHDIDLLCHWFGPATPTRVSSFGSLKHFNKRSKPMETKGATRCLECPIEKGCEYSAKKIYLDRVSQGHTGWPLKPLVDGVPDIENVTDALANGPYGRCVYDCDNDVCDHQVVNLEFSNGSTASLTMVAFSSTICERQTRLHFTHGEIVGDMNKYTVTDFRKTTTKTYAPSRLGGHGGGDVGLIRAFVEAVRSGSQRVLGTTVEEVLQSHLTVFAAEASRKEGRVVNCATFEQEARALVAAAESTS</sequence>
<evidence type="ECO:0000259" key="2">
    <source>
        <dbReference type="Pfam" id="PF01408"/>
    </source>
</evidence>
<proteinExistence type="predicted"/>
<gene>
    <name evidence="4" type="ORF">FA13DRAFT_1728358</name>
</gene>
<dbReference type="Proteomes" id="UP000298030">
    <property type="component" value="Unassembled WGS sequence"/>
</dbReference>
<dbReference type="Gene3D" id="3.40.50.720">
    <property type="entry name" value="NAD(P)-binding Rossmann-like Domain"/>
    <property type="match status" value="1"/>
</dbReference>
<feature type="domain" description="Gfo/Idh/MocA-like oxidoreductase N-terminal" evidence="2">
    <location>
        <begin position="42"/>
        <end position="172"/>
    </location>
</feature>
<dbReference type="PANTHER" id="PTHR43377:SF12">
    <property type="entry name" value="BINDING ROSSMANN FOLD OXIDOREDUCTASE, PUTATIVE (AFU_ORTHOLOGUE AFUA_3G11840)-RELATED"/>
    <property type="match status" value="1"/>
</dbReference>
<evidence type="ECO:0000313" key="5">
    <source>
        <dbReference type="Proteomes" id="UP000298030"/>
    </source>
</evidence>
<dbReference type="SUPFAM" id="SSF55347">
    <property type="entry name" value="Glyceraldehyde-3-phosphate dehydrogenase-like, C-terminal domain"/>
    <property type="match status" value="1"/>
</dbReference>
<dbReference type="OrthoDB" id="64915at2759"/>
<dbReference type="AlphaFoldDB" id="A0A4Y7TMV7"/>
<dbReference type="InterPro" id="IPR036291">
    <property type="entry name" value="NAD(P)-bd_dom_sf"/>
</dbReference>
<dbReference type="GO" id="GO:0000166">
    <property type="term" value="F:nucleotide binding"/>
    <property type="evidence" value="ECO:0007669"/>
    <property type="project" value="InterPro"/>
</dbReference>
<dbReference type="SUPFAM" id="SSF51735">
    <property type="entry name" value="NAD(P)-binding Rossmann-fold domains"/>
    <property type="match status" value="1"/>
</dbReference>
<feature type="region of interest" description="Disordered" evidence="1">
    <location>
        <begin position="1"/>
        <end position="29"/>
    </location>
</feature>
<dbReference type="Pfam" id="PF01408">
    <property type="entry name" value="GFO_IDH_MocA"/>
    <property type="match status" value="1"/>
</dbReference>
<accession>A0A4Y7TMV7</accession>